<evidence type="ECO:0000256" key="7">
    <source>
        <dbReference type="ARBA" id="ARBA00032930"/>
    </source>
</evidence>
<dbReference type="PANTHER" id="PTHR12708">
    <property type="entry name" value="DNA POLYMERASE EPSILON SUBUNIT B"/>
    <property type="match status" value="1"/>
</dbReference>
<dbReference type="Proteomes" id="UP000092555">
    <property type="component" value="Unassembled WGS sequence"/>
</dbReference>
<proteinExistence type="inferred from homology"/>
<keyword evidence="4" id="KW-0235">DNA replication</keyword>
<reference evidence="9 10" key="1">
    <citation type="submission" date="2016-05" db="EMBL/GenBank/DDBJ databases">
        <title>Comparative genomics of biotechnologically important yeasts.</title>
        <authorList>
            <consortium name="DOE Joint Genome Institute"/>
            <person name="Riley R."/>
            <person name="Haridas S."/>
            <person name="Wolfe K.H."/>
            <person name="Lopes M.R."/>
            <person name="Hittinger C.T."/>
            <person name="Goker M."/>
            <person name="Salamov A."/>
            <person name="Wisecaver J."/>
            <person name="Long T.M."/>
            <person name="Aerts A.L."/>
            <person name="Barry K."/>
            <person name="Choi C."/>
            <person name="Clum A."/>
            <person name="Coughlan A.Y."/>
            <person name="Deshpande S."/>
            <person name="Douglass A.P."/>
            <person name="Hanson S.J."/>
            <person name="Klenk H.-P."/>
            <person name="LaButti K."/>
            <person name="Lapidus A."/>
            <person name="Lindquist E."/>
            <person name="Lipzen A."/>
            <person name="Meier-kolthoff J.P."/>
            <person name="Ohm R.A."/>
            <person name="Otillar R.P."/>
            <person name="Pangilinan J."/>
            <person name="Peng Y."/>
            <person name="Rokas A."/>
            <person name="Rosa C.A."/>
            <person name="Scheuner C."/>
            <person name="Sibirny A.A."/>
            <person name="Slot J.C."/>
            <person name="Stielow J.B."/>
            <person name="Sun H."/>
            <person name="Kurtzman C.P."/>
            <person name="Blackwell M."/>
            <person name="Grigoriev I.V."/>
            <person name="Jeffries T.W."/>
        </authorList>
    </citation>
    <scope>NUCLEOTIDE SEQUENCE [LARGE SCALE GENOMIC DNA]</scope>
    <source>
        <strain evidence="9 10">NRRL YB-4993</strain>
    </source>
</reference>
<dbReference type="OrthoDB" id="10254730at2759"/>
<name>A0A1A0H817_9ASCO</name>
<dbReference type="STRING" id="869754.A0A1A0H817"/>
<gene>
    <name evidence="9" type="ORF">METBIDRAFT_78689</name>
</gene>
<dbReference type="GO" id="GO:0003697">
    <property type="term" value="F:single-stranded DNA binding"/>
    <property type="evidence" value="ECO:0007669"/>
    <property type="project" value="EnsemblFungi"/>
</dbReference>
<evidence type="ECO:0000256" key="6">
    <source>
        <dbReference type="ARBA" id="ARBA00023242"/>
    </source>
</evidence>
<comment type="caution">
    <text evidence="9">The sequence shown here is derived from an EMBL/GenBank/DDBJ whole genome shotgun (WGS) entry which is preliminary data.</text>
</comment>
<organism evidence="9 10">
    <name type="scientific">Metschnikowia bicuspidata var. bicuspidata NRRL YB-4993</name>
    <dbReference type="NCBI Taxonomy" id="869754"/>
    <lineage>
        <taxon>Eukaryota</taxon>
        <taxon>Fungi</taxon>
        <taxon>Dikarya</taxon>
        <taxon>Ascomycota</taxon>
        <taxon>Saccharomycotina</taxon>
        <taxon>Pichiomycetes</taxon>
        <taxon>Metschnikowiaceae</taxon>
        <taxon>Metschnikowia</taxon>
    </lineage>
</organism>
<dbReference type="GO" id="GO:0008622">
    <property type="term" value="C:epsilon DNA polymerase complex"/>
    <property type="evidence" value="ECO:0007669"/>
    <property type="project" value="EnsemblFungi"/>
</dbReference>
<keyword evidence="5" id="KW-0238">DNA-binding</keyword>
<dbReference type="GO" id="GO:0045005">
    <property type="term" value="P:DNA-templated DNA replication maintenance of fidelity"/>
    <property type="evidence" value="ECO:0007669"/>
    <property type="project" value="EnsemblFungi"/>
</dbReference>
<dbReference type="GO" id="GO:0003690">
    <property type="term" value="F:double-stranded DNA binding"/>
    <property type="evidence" value="ECO:0007669"/>
    <property type="project" value="EnsemblFungi"/>
</dbReference>
<dbReference type="GO" id="GO:0042276">
    <property type="term" value="P:error-prone translesion synthesis"/>
    <property type="evidence" value="ECO:0007669"/>
    <property type="project" value="EnsemblFungi"/>
</dbReference>
<accession>A0A1A0H817</accession>
<dbReference type="PANTHER" id="PTHR12708:SF0">
    <property type="entry name" value="DNA POLYMERASE EPSILON SUBUNIT 2"/>
    <property type="match status" value="1"/>
</dbReference>
<dbReference type="RefSeq" id="XP_018710766.1">
    <property type="nucleotide sequence ID" value="XM_018858920.1"/>
</dbReference>
<dbReference type="GO" id="GO:0030337">
    <property type="term" value="F:DNA polymerase processivity factor activity"/>
    <property type="evidence" value="ECO:0007669"/>
    <property type="project" value="EnsemblFungi"/>
</dbReference>
<dbReference type="AlphaFoldDB" id="A0A1A0H817"/>
<evidence type="ECO:0000259" key="8">
    <source>
        <dbReference type="Pfam" id="PF04042"/>
    </source>
</evidence>
<dbReference type="InterPro" id="IPR016266">
    <property type="entry name" value="POLE2"/>
</dbReference>
<evidence type="ECO:0000256" key="5">
    <source>
        <dbReference type="ARBA" id="ARBA00023125"/>
    </source>
</evidence>
<evidence type="ECO:0000256" key="3">
    <source>
        <dbReference type="ARBA" id="ARBA00016011"/>
    </source>
</evidence>
<evidence type="ECO:0000256" key="4">
    <source>
        <dbReference type="ARBA" id="ARBA00022705"/>
    </source>
</evidence>
<feature type="domain" description="DNA polymerase alpha/delta/epsilon subunit B" evidence="8">
    <location>
        <begin position="331"/>
        <end position="575"/>
    </location>
</feature>
<keyword evidence="10" id="KW-1185">Reference proteome</keyword>
<dbReference type="Pfam" id="PF04042">
    <property type="entry name" value="DNA_pol_E_B"/>
    <property type="match status" value="1"/>
</dbReference>
<dbReference type="InterPro" id="IPR007185">
    <property type="entry name" value="DNA_pol_a/d/e_bsu"/>
</dbReference>
<comment type="subcellular location">
    <subcellularLocation>
        <location evidence="1">Nucleus</location>
    </subcellularLocation>
</comment>
<dbReference type="GO" id="GO:0003887">
    <property type="term" value="F:DNA-directed DNA polymerase activity"/>
    <property type="evidence" value="ECO:0007669"/>
    <property type="project" value="EnsemblFungi"/>
</dbReference>
<comment type="similarity">
    <text evidence="2">Belongs to the DNA polymerase epsilon subunit B family.</text>
</comment>
<protein>
    <recommendedName>
        <fullName evidence="3">DNA polymerase epsilon subunit B</fullName>
    </recommendedName>
    <alternativeName>
        <fullName evidence="7">DNA polymerase II subunit 2</fullName>
    </alternativeName>
</protein>
<dbReference type="EMBL" id="LXTC01000004">
    <property type="protein sequence ID" value="OBA20244.1"/>
    <property type="molecule type" value="Genomic_DNA"/>
</dbReference>
<evidence type="ECO:0000256" key="2">
    <source>
        <dbReference type="ARBA" id="ARBA00009560"/>
    </source>
</evidence>
<evidence type="ECO:0000313" key="10">
    <source>
        <dbReference type="Proteomes" id="UP000092555"/>
    </source>
</evidence>
<dbReference type="GO" id="GO:0005737">
    <property type="term" value="C:cytoplasm"/>
    <property type="evidence" value="ECO:0007669"/>
    <property type="project" value="EnsemblFungi"/>
</dbReference>
<dbReference type="GO" id="GO:0043596">
    <property type="term" value="C:nuclear replication fork"/>
    <property type="evidence" value="ECO:0007669"/>
    <property type="project" value="EnsemblFungi"/>
</dbReference>
<keyword evidence="6" id="KW-0539">Nucleus</keyword>
<evidence type="ECO:0000256" key="1">
    <source>
        <dbReference type="ARBA" id="ARBA00004123"/>
    </source>
</evidence>
<evidence type="ECO:0000313" key="9">
    <source>
        <dbReference type="EMBL" id="OBA20244.1"/>
    </source>
</evidence>
<sequence length="618" mass="67572">MTGPTLLPIKLQPSNVRPVAYRVLSKKHGLNLQSDALVVLAELFSTRFGAEWRGPRAQQFLEELAKQWKKQARGLFIDGPGEPPQALDWRHFVRFVTPDTQPNFEFDRVRRQFSPREAAGRRLRPTLRAATDHLRQRYFLMCDRMSRDDSFQKTSFSSVAALSHAGAAPARPELTLVKNVLGRDGSRFRLFGLLARNASGDLVLEDSSDRIELAVARAAQAPGSFFCPGMFVIADGIYAAAGGRRHSAADEISGCFHVSVLSQPVAEPRDAALDAYGHLDFMGMHLESPGTPPGLPGTLARAPGKIDRALRRRLAAVERTLHGHRLVLADCNVHLDEPRVRAALSRLFAVLEEQLGDEQAAAGAAGATHVTVVLAGSFCSQALTPATGSVTAEARSDAYKAGFDWMAQMLAACPLVVRTCTVVLVPGARDPWQSTFSLGRPGGGTLPQTPVPRVFVTRLERLLPRGSLVLGWNPMRVNYVSQEIVLFRDDVMAKLKRSDLALAAAAGPDAPPDPAPPLLPKVRQARVLVKTLLDQGSLQPLLRGLRAVSPAYQHAMRLEPLPTTVALFDAQFEPFDVTYNGCKTANVGAFISNHNVRTAHYTEYSPSTKRYTHKELLF</sequence>
<dbReference type="GeneID" id="30031896"/>